<comment type="caution">
    <text evidence="1">The sequence shown here is derived from an EMBL/GenBank/DDBJ whole genome shotgun (WGS) entry which is preliminary data.</text>
</comment>
<dbReference type="RefSeq" id="WP_379928811.1">
    <property type="nucleotide sequence ID" value="NZ_JBHUMM010000010.1"/>
</dbReference>
<evidence type="ECO:0000313" key="2">
    <source>
        <dbReference type="Proteomes" id="UP001597497"/>
    </source>
</evidence>
<dbReference type="InterPro" id="IPR003718">
    <property type="entry name" value="OsmC/Ohr_fam"/>
</dbReference>
<organism evidence="1 2">
    <name type="scientific">Marinicrinis sediminis</name>
    <dbReference type="NCBI Taxonomy" id="1652465"/>
    <lineage>
        <taxon>Bacteria</taxon>
        <taxon>Bacillati</taxon>
        <taxon>Bacillota</taxon>
        <taxon>Bacilli</taxon>
        <taxon>Bacillales</taxon>
        <taxon>Paenibacillaceae</taxon>
    </lineage>
</organism>
<reference evidence="2" key="1">
    <citation type="journal article" date="2019" name="Int. J. Syst. Evol. Microbiol.">
        <title>The Global Catalogue of Microorganisms (GCM) 10K type strain sequencing project: providing services to taxonomists for standard genome sequencing and annotation.</title>
        <authorList>
            <consortium name="The Broad Institute Genomics Platform"/>
            <consortium name="The Broad Institute Genome Sequencing Center for Infectious Disease"/>
            <person name="Wu L."/>
            <person name="Ma J."/>
        </authorList>
    </citation>
    <scope>NUCLEOTIDE SEQUENCE [LARGE SCALE GENOMIC DNA]</scope>
    <source>
        <strain evidence="2">KCTC 33676</strain>
    </source>
</reference>
<keyword evidence="1" id="KW-0560">Oxidoreductase</keyword>
<dbReference type="EMBL" id="JBHUMM010000010">
    <property type="protein sequence ID" value="MFD2671356.1"/>
    <property type="molecule type" value="Genomic_DNA"/>
</dbReference>
<sequence>MKIEAQWQGKMAFTAKGPTEYELRMDAGIDHGGEGSGHSPMELLLLGLSGCMGINITAILDKMQQPVDSLKIEITGHQAEDWPKNFTGYDFVVIAEGKAPADRVWRAMKMAEEKYCSVSNSLHGGLKMSLVLNGKPVNEVDAVSHSEA</sequence>
<keyword evidence="1" id="KW-0575">Peroxidase</keyword>
<dbReference type="SUPFAM" id="SSF82784">
    <property type="entry name" value="OsmC-like"/>
    <property type="match status" value="1"/>
</dbReference>
<dbReference type="GO" id="GO:0004601">
    <property type="term" value="F:peroxidase activity"/>
    <property type="evidence" value="ECO:0007669"/>
    <property type="project" value="UniProtKB-KW"/>
</dbReference>
<dbReference type="Proteomes" id="UP001597497">
    <property type="component" value="Unassembled WGS sequence"/>
</dbReference>
<protein>
    <submittedName>
        <fullName evidence="1">OsmC family protein</fullName>
        <ecNumber evidence="1">1.11.1.-</ecNumber>
    </submittedName>
</protein>
<evidence type="ECO:0000313" key="1">
    <source>
        <dbReference type="EMBL" id="MFD2671356.1"/>
    </source>
</evidence>
<dbReference type="Pfam" id="PF02566">
    <property type="entry name" value="OsmC"/>
    <property type="match status" value="1"/>
</dbReference>
<dbReference type="EC" id="1.11.1.-" evidence="1"/>
<name>A0ABW5R8K1_9BACL</name>
<dbReference type="PANTHER" id="PTHR34352">
    <property type="entry name" value="PROTEIN YHFA"/>
    <property type="match status" value="1"/>
</dbReference>
<keyword evidence="2" id="KW-1185">Reference proteome</keyword>
<accession>A0ABW5R8K1</accession>
<dbReference type="InterPro" id="IPR015946">
    <property type="entry name" value="KH_dom-like_a/b"/>
</dbReference>
<dbReference type="InterPro" id="IPR036102">
    <property type="entry name" value="OsmC/Ohrsf"/>
</dbReference>
<dbReference type="PANTHER" id="PTHR34352:SF1">
    <property type="entry name" value="PROTEIN YHFA"/>
    <property type="match status" value="1"/>
</dbReference>
<gene>
    <name evidence="1" type="ORF">ACFSUC_07025</name>
</gene>
<dbReference type="Gene3D" id="3.30.300.20">
    <property type="match status" value="1"/>
</dbReference>
<proteinExistence type="predicted"/>